<feature type="non-terminal residue" evidence="2">
    <location>
        <position position="1"/>
    </location>
</feature>
<feature type="region of interest" description="Disordered" evidence="1">
    <location>
        <begin position="1"/>
        <end position="26"/>
    </location>
</feature>
<keyword evidence="3" id="KW-1185">Reference proteome</keyword>
<feature type="compositionally biased region" description="Low complexity" evidence="1">
    <location>
        <begin position="14"/>
        <end position="26"/>
    </location>
</feature>
<feature type="region of interest" description="Disordered" evidence="1">
    <location>
        <begin position="57"/>
        <end position="100"/>
    </location>
</feature>
<gene>
    <name evidence="2" type="ORF">PXEA_LOCUS12867</name>
</gene>
<dbReference type="AlphaFoldDB" id="A0A3S5AFX9"/>
<dbReference type="Proteomes" id="UP000784294">
    <property type="component" value="Unassembled WGS sequence"/>
</dbReference>
<proteinExistence type="predicted"/>
<sequence length="100" mass="10371">NSAIGTCSAGDLVGTGSQSGRRTSSLQQTRGLFDILPDYTPADNVTGSLGTRFCVPPGPPSRGCVPPEPDLAARSMTGGRARQDGPFWPPVLGPRGTWTD</sequence>
<protein>
    <submittedName>
        <fullName evidence="2">Uncharacterized protein</fullName>
    </submittedName>
</protein>
<name>A0A3S5AFX9_9PLAT</name>
<comment type="caution">
    <text evidence="2">The sequence shown here is derived from an EMBL/GenBank/DDBJ whole genome shotgun (WGS) entry which is preliminary data.</text>
</comment>
<reference evidence="2" key="1">
    <citation type="submission" date="2018-11" db="EMBL/GenBank/DDBJ databases">
        <authorList>
            <consortium name="Pathogen Informatics"/>
        </authorList>
    </citation>
    <scope>NUCLEOTIDE SEQUENCE</scope>
</reference>
<evidence type="ECO:0000256" key="1">
    <source>
        <dbReference type="SAM" id="MobiDB-lite"/>
    </source>
</evidence>
<evidence type="ECO:0000313" key="2">
    <source>
        <dbReference type="EMBL" id="VEL19427.1"/>
    </source>
</evidence>
<organism evidence="2 3">
    <name type="scientific">Protopolystoma xenopodis</name>
    <dbReference type="NCBI Taxonomy" id="117903"/>
    <lineage>
        <taxon>Eukaryota</taxon>
        <taxon>Metazoa</taxon>
        <taxon>Spiralia</taxon>
        <taxon>Lophotrochozoa</taxon>
        <taxon>Platyhelminthes</taxon>
        <taxon>Monogenea</taxon>
        <taxon>Polyopisthocotylea</taxon>
        <taxon>Polystomatidea</taxon>
        <taxon>Polystomatidae</taxon>
        <taxon>Protopolystoma</taxon>
    </lineage>
</organism>
<accession>A0A3S5AFX9</accession>
<dbReference type="EMBL" id="CAAALY010041528">
    <property type="protein sequence ID" value="VEL19427.1"/>
    <property type="molecule type" value="Genomic_DNA"/>
</dbReference>
<evidence type="ECO:0000313" key="3">
    <source>
        <dbReference type="Proteomes" id="UP000784294"/>
    </source>
</evidence>